<proteinExistence type="predicted"/>
<dbReference type="RefSeq" id="WP_103983830.1">
    <property type="nucleotide sequence ID" value="NZ_FNVS01000013.1"/>
</dbReference>
<keyword evidence="2" id="KW-1185">Reference proteome</keyword>
<dbReference type="Proteomes" id="UP000236725">
    <property type="component" value="Unassembled WGS sequence"/>
</dbReference>
<name>A0A8G2BXM9_9BACT</name>
<accession>A0A8G2BXM9</accession>
<dbReference type="EMBL" id="FNVS01000013">
    <property type="protein sequence ID" value="SEG05938.1"/>
    <property type="molecule type" value="Genomic_DNA"/>
</dbReference>
<comment type="caution">
    <text evidence="1">The sequence shown here is derived from an EMBL/GenBank/DDBJ whole genome shotgun (WGS) entry which is preliminary data.</text>
</comment>
<gene>
    <name evidence="1" type="ORF">SAMN05444001_11392</name>
</gene>
<evidence type="ECO:0000313" key="2">
    <source>
        <dbReference type="Proteomes" id="UP000236725"/>
    </source>
</evidence>
<sequence>MNGKIFIGIVALYMGCIACSDDSGSKYTDRYKRTVSLQVGVYPQTRACLSSLDGQRVAFAKGDAPSAYTETWEAIAQTPETSLDGEYIYPEDRSYLYLRGYYPVAPLSEGQAVYRLDGQTDLLATVERKGSFIDNFTLADKTFYFYHLLTQCAFNIRLTNTANGEIRLKSLYINGSREEASLRLAEAATDKLPEVSFNGDQAGLPVYVEPARNEGIVLSEEVRRLPLPVLVEPGAELTLDVELTFSGNETKAYKGLPVCFDEADKKSRPGTAYLITVQLHPSDTSGTGDISLGVSVTPWQSGTGNGTVQ</sequence>
<organism evidence="1 2">
    <name type="scientific">Parabacteroides chinchillae</name>
    <dbReference type="NCBI Taxonomy" id="871327"/>
    <lineage>
        <taxon>Bacteria</taxon>
        <taxon>Pseudomonadati</taxon>
        <taxon>Bacteroidota</taxon>
        <taxon>Bacteroidia</taxon>
        <taxon>Bacteroidales</taxon>
        <taxon>Tannerellaceae</taxon>
        <taxon>Parabacteroides</taxon>
    </lineage>
</organism>
<reference evidence="1 2" key="1">
    <citation type="submission" date="2016-10" db="EMBL/GenBank/DDBJ databases">
        <authorList>
            <person name="Varghese N."/>
            <person name="Submissions S."/>
        </authorList>
    </citation>
    <scope>NUCLEOTIDE SEQUENCE [LARGE SCALE GENOMIC DNA]</scope>
    <source>
        <strain evidence="1 2">DSM 29073</strain>
    </source>
</reference>
<evidence type="ECO:0000313" key="1">
    <source>
        <dbReference type="EMBL" id="SEG05938.1"/>
    </source>
</evidence>
<protein>
    <submittedName>
        <fullName evidence="1">Fimbrillin-like</fullName>
    </submittedName>
</protein>
<dbReference type="AlphaFoldDB" id="A0A8G2BXM9"/>